<dbReference type="InterPro" id="IPR010982">
    <property type="entry name" value="Lambda_DNA-bd_dom_sf"/>
</dbReference>
<dbReference type="SMART" id="SM00530">
    <property type="entry name" value="HTH_XRE"/>
    <property type="match status" value="1"/>
</dbReference>
<dbReference type="Proteomes" id="UP000189627">
    <property type="component" value="Chromosome 2"/>
</dbReference>
<dbReference type="CDD" id="cd00093">
    <property type="entry name" value="HTH_XRE"/>
    <property type="match status" value="1"/>
</dbReference>
<organism evidence="2 3">
    <name type="scientific">Cupriavidus necator</name>
    <name type="common">Alcaligenes eutrophus</name>
    <name type="synonym">Ralstonia eutropha</name>
    <dbReference type="NCBI Taxonomy" id="106590"/>
    <lineage>
        <taxon>Bacteria</taxon>
        <taxon>Pseudomonadati</taxon>
        <taxon>Pseudomonadota</taxon>
        <taxon>Betaproteobacteria</taxon>
        <taxon>Burkholderiales</taxon>
        <taxon>Burkholderiaceae</taxon>
        <taxon>Cupriavidus</taxon>
    </lineage>
</organism>
<dbReference type="OrthoDB" id="8971168at2"/>
<evidence type="ECO:0000313" key="2">
    <source>
        <dbReference type="EMBL" id="AQV97780.1"/>
    </source>
</evidence>
<dbReference type="KEGG" id="cuh:BJN34_28340"/>
<accession>A0A1U9UYM2</accession>
<dbReference type="AlphaFoldDB" id="A0A1U9UYM2"/>
<dbReference type="Pfam" id="PF01381">
    <property type="entry name" value="HTH_3"/>
    <property type="match status" value="1"/>
</dbReference>
<dbReference type="PROSITE" id="PS50943">
    <property type="entry name" value="HTH_CROC1"/>
    <property type="match status" value="1"/>
</dbReference>
<protein>
    <submittedName>
        <fullName evidence="2">Cro/Cl family transcriptional regulator</fullName>
    </submittedName>
</protein>
<dbReference type="EMBL" id="CP017758">
    <property type="protein sequence ID" value="AQV97780.1"/>
    <property type="molecule type" value="Genomic_DNA"/>
</dbReference>
<reference evidence="3" key="1">
    <citation type="submission" date="2017-02" db="EMBL/GenBank/DDBJ databases">
        <title>Complete genome sequence of Cupriavidus necator strain NH9, a 3-chlorobenzoate degrader.</title>
        <authorList>
            <person name="Moriuchi R."/>
            <person name="Dohra H."/>
            <person name="Ogawa N."/>
        </authorList>
    </citation>
    <scope>NUCLEOTIDE SEQUENCE [LARGE SCALE GENOMIC DNA]</scope>
    <source>
        <strain evidence="3">NH9</strain>
    </source>
</reference>
<dbReference type="RefSeq" id="WP_078200117.1">
    <property type="nucleotide sequence ID" value="NZ_CP017758.1"/>
</dbReference>
<evidence type="ECO:0000313" key="3">
    <source>
        <dbReference type="Proteomes" id="UP000189627"/>
    </source>
</evidence>
<dbReference type="GO" id="GO:0003677">
    <property type="term" value="F:DNA binding"/>
    <property type="evidence" value="ECO:0007669"/>
    <property type="project" value="InterPro"/>
</dbReference>
<proteinExistence type="predicted"/>
<evidence type="ECO:0000259" key="1">
    <source>
        <dbReference type="PROSITE" id="PS50943"/>
    </source>
</evidence>
<dbReference type="Gene3D" id="1.10.260.40">
    <property type="entry name" value="lambda repressor-like DNA-binding domains"/>
    <property type="match status" value="1"/>
</dbReference>
<gene>
    <name evidence="2" type="ORF">BJN34_28340</name>
</gene>
<sequence>MRIEKYLDALMEAQGLRTDKQLAEALGVRPNTVSQWRNGTRTVENEMCLRIAQALDLADPLPVIMAADMDRAERAGQRSLWEVFSRRMAQAAAPATLAVLVASVTNFVTPSTAQAAPALNRDSRAVSVMLNIVQRRRTGHDWTMTGAYIDAAIALPR</sequence>
<dbReference type="SUPFAM" id="SSF47413">
    <property type="entry name" value="lambda repressor-like DNA-binding domains"/>
    <property type="match status" value="1"/>
</dbReference>
<name>A0A1U9UYM2_CUPNE</name>
<feature type="domain" description="HTH cro/C1-type" evidence="1">
    <location>
        <begin position="20"/>
        <end position="61"/>
    </location>
</feature>
<dbReference type="InterPro" id="IPR001387">
    <property type="entry name" value="Cro/C1-type_HTH"/>
</dbReference>